<dbReference type="RefSeq" id="WP_215583507.1">
    <property type="nucleotide sequence ID" value="NZ_CP073754.1"/>
</dbReference>
<keyword evidence="2" id="KW-0472">Membrane</keyword>
<evidence type="ECO:0000256" key="2">
    <source>
        <dbReference type="HAMAP-Rule" id="MF_01411"/>
    </source>
</evidence>
<organism evidence="5 6">
    <name type="scientific">Methylomonas paludis</name>
    <dbReference type="NCBI Taxonomy" id="1173101"/>
    <lineage>
        <taxon>Bacteria</taxon>
        <taxon>Pseudomonadati</taxon>
        <taxon>Pseudomonadota</taxon>
        <taxon>Gammaproteobacteria</taxon>
        <taxon>Methylococcales</taxon>
        <taxon>Methylococcaceae</taxon>
        <taxon>Methylomonas</taxon>
    </lineage>
</organism>
<name>A0A975MPU5_9GAMM</name>
<dbReference type="AlphaFoldDB" id="A0A975MPU5"/>
<protein>
    <recommendedName>
        <fullName evidence="2">LPS-assembly protein LptD</fullName>
    </recommendedName>
</protein>
<accession>A0A975MPU5</accession>
<evidence type="ECO:0000256" key="1">
    <source>
        <dbReference type="ARBA" id="ARBA00023237"/>
    </source>
</evidence>
<dbReference type="InterPro" id="IPR020889">
    <property type="entry name" value="LipoPS_assembly_LptD"/>
</dbReference>
<reference evidence="5" key="1">
    <citation type="submission" date="2021-04" db="EMBL/GenBank/DDBJ databases">
        <title>Draft genome sequence data of methanotrophic Methylovulum sp. strain S1L and Methylomonas sp. strain S2AM isolated from boreal lake water columns.</title>
        <authorList>
            <person name="Rissanen A.J."/>
            <person name="Mangayil R."/>
            <person name="Svenning M.M."/>
            <person name="Khanongnuch R."/>
        </authorList>
    </citation>
    <scope>NUCLEOTIDE SEQUENCE</scope>
    <source>
        <strain evidence="5">S2AM</strain>
    </source>
</reference>
<evidence type="ECO:0000259" key="4">
    <source>
        <dbReference type="Pfam" id="PF04453"/>
    </source>
</evidence>
<dbReference type="EMBL" id="CP073754">
    <property type="protein sequence ID" value="QWF71725.1"/>
    <property type="molecule type" value="Genomic_DNA"/>
</dbReference>
<comment type="caution">
    <text evidence="2">Lacks conserved residue(s) required for the propagation of feature annotation.</text>
</comment>
<dbReference type="InterPro" id="IPR050218">
    <property type="entry name" value="LptD"/>
</dbReference>
<feature type="signal peptide" evidence="2">
    <location>
        <begin position="1"/>
        <end position="21"/>
    </location>
</feature>
<sequence precursor="true">MNHWFFNFWLTLLLFPGLVQAVGNSAWDCEQNSNGEWTCLNQGTPAPEPAKPQIIKTEKKPQAAQAEIIAAPQTVPLESSPGPKPVAVPAPAPDIAGATDAGSGPNLAAPSAKTQQPLPASQPQPAAVSETVKPAPAKHRVHITENQKPQLQKVEPKPAAAPPVAAEGQPDGWTCLSGSEKSAWNCNLVGTDQHGEAQPVAISNESNSFRLLTPTFSHRQEMQFQQLRSEFNQDPWQGCENWSGRKPKMVGVSAAARDNAVTDVTADFSEAFQGEVLNFAGNVDLVRADQHLKADQASYDTVAETMDAQGNVTYRESTLALASDSMALRMNTDEARMRNALFISGDGPLRGRAAAMFRDNKSQSRYTQTEFTSCAPGNQDWIIHASSLKIDKDSGKGTAKNAWLEFKGAPVIYTPYISFPTDKRRLSGFMAPTWGSTQRSGFYVAAPYYWNIAPNVDTIITPRYFSGRGEMLSNKLRYLTSISQGSFGAEFMPNDQKLHTSRYQVSLKDKTNFTNHLNSMVDLNFVSDKTYFNDLNNALGVQRNSFLHSQANLNYGIQDLSVSTAIQHYQSVDPTIQSSALPYDVLPKLSLKMNHNFEGMPLRIGMDTQYSDFYHPSLVNGQRMMVQPSISTPFESSAGFFIPKFSVQSTQYQLSNQNVNGLAASINRTLPIFSVDSGLMVEKSMDFTDGAYNNIIEPRLFYLYIPRKNQSDIPVFDTTAYDPNFNSLFRENSYSGYDRLQDANQVTVAGTSRYINNKTGLEPLKVSLGQIFYFQDRTVTLTSLNQTNLTSVPIQTSKTSNIITEVSGQIDEHLSYLTGAQWNAQDNRFARGQAVLKYRDQPDKIFDIGYRYRSATANPLLAPSIVSGSTNALATISLADASFRWPLFNEWVILGRWQYSLNFDKTTESFIGLEKENCCWRLRLIGRRYINGATTSSYVPSNLTPENAFFVQLELKGLSGFGDDVDTFLQTNLNGYHRAGYFN</sequence>
<comment type="subunit">
    <text evidence="2">Component of the lipopolysaccharide transport and assembly complex. Interacts with LptE and LptA.</text>
</comment>
<evidence type="ECO:0000256" key="3">
    <source>
        <dbReference type="SAM" id="MobiDB-lite"/>
    </source>
</evidence>
<keyword evidence="6" id="KW-1185">Reference proteome</keyword>
<dbReference type="PANTHER" id="PTHR30189:SF1">
    <property type="entry name" value="LPS-ASSEMBLY PROTEIN LPTD"/>
    <property type="match status" value="1"/>
</dbReference>
<dbReference type="KEGG" id="mpad:KEF85_04400"/>
<dbReference type="PANTHER" id="PTHR30189">
    <property type="entry name" value="LPS-ASSEMBLY PROTEIN"/>
    <property type="match status" value="1"/>
</dbReference>
<dbReference type="GO" id="GO:1990351">
    <property type="term" value="C:transporter complex"/>
    <property type="evidence" value="ECO:0007669"/>
    <property type="project" value="TreeGrafter"/>
</dbReference>
<feature type="domain" description="LptD C-terminal" evidence="4">
    <location>
        <begin position="500"/>
        <end position="891"/>
    </location>
</feature>
<feature type="compositionally biased region" description="Low complexity" evidence="3">
    <location>
        <begin position="115"/>
        <end position="127"/>
    </location>
</feature>
<feature type="chain" id="PRO_5038181079" description="LPS-assembly protein LptD" evidence="2">
    <location>
        <begin position="22"/>
        <end position="983"/>
    </location>
</feature>
<dbReference type="HAMAP" id="MF_01411">
    <property type="entry name" value="LPS_assembly_LptD"/>
    <property type="match status" value="1"/>
</dbReference>
<feature type="compositionally biased region" description="Pro residues" evidence="3">
    <location>
        <begin position="82"/>
        <end position="92"/>
    </location>
</feature>
<comment type="function">
    <text evidence="2">Together with LptE, is involved in the assembly of lipopolysaccharide (LPS) at the surface of the outer membrane.</text>
</comment>
<keyword evidence="1 2" id="KW-0998">Cell outer membrane</keyword>
<evidence type="ECO:0000313" key="6">
    <source>
        <dbReference type="Proteomes" id="UP000676649"/>
    </source>
</evidence>
<comment type="similarity">
    <text evidence="2">Belongs to the LptD family.</text>
</comment>
<proteinExistence type="inferred from homology"/>
<dbReference type="GO" id="GO:0009279">
    <property type="term" value="C:cell outer membrane"/>
    <property type="evidence" value="ECO:0007669"/>
    <property type="project" value="UniProtKB-SubCell"/>
</dbReference>
<dbReference type="Pfam" id="PF04453">
    <property type="entry name" value="LptD"/>
    <property type="match status" value="1"/>
</dbReference>
<keyword evidence="2" id="KW-0732">Signal</keyword>
<dbReference type="GO" id="GO:0015920">
    <property type="term" value="P:lipopolysaccharide transport"/>
    <property type="evidence" value="ECO:0007669"/>
    <property type="project" value="InterPro"/>
</dbReference>
<dbReference type="InterPro" id="IPR007543">
    <property type="entry name" value="LptD_C"/>
</dbReference>
<feature type="region of interest" description="Disordered" evidence="3">
    <location>
        <begin position="72"/>
        <end position="170"/>
    </location>
</feature>
<evidence type="ECO:0000313" key="5">
    <source>
        <dbReference type="EMBL" id="QWF71725.1"/>
    </source>
</evidence>
<dbReference type="Proteomes" id="UP000676649">
    <property type="component" value="Chromosome"/>
</dbReference>
<gene>
    <name evidence="2 5" type="primary">lptD</name>
    <name evidence="5" type="ORF">KEF85_04400</name>
</gene>
<dbReference type="GO" id="GO:0043165">
    <property type="term" value="P:Gram-negative-bacterium-type cell outer membrane assembly"/>
    <property type="evidence" value="ECO:0007669"/>
    <property type="project" value="UniProtKB-UniRule"/>
</dbReference>
<comment type="subcellular location">
    <subcellularLocation>
        <location evidence="2">Cell outer membrane</location>
    </subcellularLocation>
</comment>